<dbReference type="InParanoid" id="A0A0C9Z8B9"/>
<evidence type="ECO:0000313" key="2">
    <source>
        <dbReference type="Proteomes" id="UP000054485"/>
    </source>
</evidence>
<reference evidence="2" key="2">
    <citation type="submission" date="2015-01" db="EMBL/GenBank/DDBJ databases">
        <title>Evolutionary Origins and Diversification of the Mycorrhizal Mutualists.</title>
        <authorList>
            <consortium name="DOE Joint Genome Institute"/>
            <consortium name="Mycorrhizal Genomics Consortium"/>
            <person name="Kohler A."/>
            <person name="Kuo A."/>
            <person name="Nagy L.G."/>
            <person name="Floudas D."/>
            <person name="Copeland A."/>
            <person name="Barry K.W."/>
            <person name="Cichocki N."/>
            <person name="Veneault-Fourrey C."/>
            <person name="LaButti K."/>
            <person name="Lindquist E.A."/>
            <person name="Lipzen A."/>
            <person name="Lundell T."/>
            <person name="Morin E."/>
            <person name="Murat C."/>
            <person name="Riley R."/>
            <person name="Ohm R."/>
            <person name="Sun H."/>
            <person name="Tunlid A."/>
            <person name="Henrissat B."/>
            <person name="Grigoriev I.V."/>
            <person name="Hibbett D.S."/>
            <person name="Martin F."/>
        </authorList>
    </citation>
    <scope>NUCLEOTIDE SEQUENCE [LARGE SCALE GENOMIC DNA]</scope>
    <source>
        <strain evidence="2">UH-Slu-Lm8-n1</strain>
    </source>
</reference>
<dbReference type="OrthoDB" id="2667907at2759"/>
<feature type="non-terminal residue" evidence="1">
    <location>
        <position position="73"/>
    </location>
</feature>
<dbReference type="STRING" id="930992.A0A0C9Z8B9"/>
<accession>A0A0C9Z8B9</accession>
<proteinExistence type="predicted"/>
<protein>
    <submittedName>
        <fullName evidence="1">Uncharacterized protein</fullName>
    </submittedName>
</protein>
<sequence length="73" mass="8200">LPFIDDIAVNSVETRYELDDGTYETIAENQGIRRFIWEHLTIINRILQRLRNVGVTVSATKFVLAAPSAVIVG</sequence>
<reference evidence="1 2" key="1">
    <citation type="submission" date="2014-04" db="EMBL/GenBank/DDBJ databases">
        <authorList>
            <consortium name="DOE Joint Genome Institute"/>
            <person name="Kuo A."/>
            <person name="Ruytinx J."/>
            <person name="Rineau F."/>
            <person name="Colpaert J."/>
            <person name="Kohler A."/>
            <person name="Nagy L.G."/>
            <person name="Floudas D."/>
            <person name="Copeland A."/>
            <person name="Barry K.W."/>
            <person name="Cichocki N."/>
            <person name="Veneault-Fourrey C."/>
            <person name="LaButti K."/>
            <person name="Lindquist E.A."/>
            <person name="Lipzen A."/>
            <person name="Lundell T."/>
            <person name="Morin E."/>
            <person name="Murat C."/>
            <person name="Sun H."/>
            <person name="Tunlid A."/>
            <person name="Henrissat B."/>
            <person name="Grigoriev I.V."/>
            <person name="Hibbett D.S."/>
            <person name="Martin F."/>
            <person name="Nordberg H.P."/>
            <person name="Cantor M.N."/>
            <person name="Hua S.X."/>
        </authorList>
    </citation>
    <scope>NUCLEOTIDE SEQUENCE [LARGE SCALE GENOMIC DNA]</scope>
    <source>
        <strain evidence="1 2">UH-Slu-Lm8-n1</strain>
    </source>
</reference>
<dbReference type="Proteomes" id="UP000054485">
    <property type="component" value="Unassembled WGS sequence"/>
</dbReference>
<gene>
    <name evidence="1" type="ORF">CY34DRAFT_60672</name>
</gene>
<dbReference type="EMBL" id="KN835872">
    <property type="protein sequence ID" value="KIK33770.1"/>
    <property type="molecule type" value="Genomic_DNA"/>
</dbReference>
<keyword evidence="2" id="KW-1185">Reference proteome</keyword>
<evidence type="ECO:0000313" key="1">
    <source>
        <dbReference type="EMBL" id="KIK33770.1"/>
    </source>
</evidence>
<dbReference type="AlphaFoldDB" id="A0A0C9Z8B9"/>
<feature type="non-terminal residue" evidence="1">
    <location>
        <position position="1"/>
    </location>
</feature>
<name>A0A0C9Z8B9_9AGAM</name>
<organism evidence="1 2">
    <name type="scientific">Suillus luteus UH-Slu-Lm8-n1</name>
    <dbReference type="NCBI Taxonomy" id="930992"/>
    <lineage>
        <taxon>Eukaryota</taxon>
        <taxon>Fungi</taxon>
        <taxon>Dikarya</taxon>
        <taxon>Basidiomycota</taxon>
        <taxon>Agaricomycotina</taxon>
        <taxon>Agaricomycetes</taxon>
        <taxon>Agaricomycetidae</taxon>
        <taxon>Boletales</taxon>
        <taxon>Suillineae</taxon>
        <taxon>Suillaceae</taxon>
        <taxon>Suillus</taxon>
    </lineage>
</organism>
<dbReference type="HOGENOM" id="CLU_142394_0_1_1"/>